<dbReference type="PROSITE" id="PS50931">
    <property type="entry name" value="HTH_LYSR"/>
    <property type="match status" value="1"/>
</dbReference>
<dbReference type="SUPFAM" id="SSF53850">
    <property type="entry name" value="Periplasmic binding protein-like II"/>
    <property type="match status" value="1"/>
</dbReference>
<dbReference type="Pfam" id="PF03466">
    <property type="entry name" value="LysR_substrate"/>
    <property type="match status" value="1"/>
</dbReference>
<gene>
    <name evidence="6" type="ORF">ACFQ4B_24230</name>
</gene>
<accession>A0ABW3UUT8</accession>
<keyword evidence="2" id="KW-0805">Transcription regulation</keyword>
<dbReference type="Gene3D" id="1.10.10.10">
    <property type="entry name" value="Winged helix-like DNA-binding domain superfamily/Winged helix DNA-binding domain"/>
    <property type="match status" value="1"/>
</dbReference>
<comment type="similarity">
    <text evidence="1">Belongs to the LysR transcriptional regulatory family.</text>
</comment>
<evidence type="ECO:0000313" key="7">
    <source>
        <dbReference type="Proteomes" id="UP001597180"/>
    </source>
</evidence>
<dbReference type="Proteomes" id="UP001597180">
    <property type="component" value="Unassembled WGS sequence"/>
</dbReference>
<feature type="domain" description="HTH lysR-type" evidence="5">
    <location>
        <begin position="1"/>
        <end position="58"/>
    </location>
</feature>
<organism evidence="6 7">
    <name type="scientific">Paenibacillus vulneris</name>
    <dbReference type="NCBI Taxonomy" id="1133364"/>
    <lineage>
        <taxon>Bacteria</taxon>
        <taxon>Bacillati</taxon>
        <taxon>Bacillota</taxon>
        <taxon>Bacilli</taxon>
        <taxon>Bacillales</taxon>
        <taxon>Paenibacillaceae</taxon>
        <taxon>Paenibacillus</taxon>
    </lineage>
</organism>
<comment type="caution">
    <text evidence="6">The sequence shown here is derived from an EMBL/GenBank/DDBJ whole genome shotgun (WGS) entry which is preliminary data.</text>
</comment>
<dbReference type="CDD" id="cd05466">
    <property type="entry name" value="PBP2_LTTR_substrate"/>
    <property type="match status" value="1"/>
</dbReference>
<dbReference type="InterPro" id="IPR036388">
    <property type="entry name" value="WH-like_DNA-bd_sf"/>
</dbReference>
<dbReference type="Gene3D" id="3.40.190.290">
    <property type="match status" value="1"/>
</dbReference>
<dbReference type="RefSeq" id="WP_345590192.1">
    <property type="nucleotide sequence ID" value="NZ_BAABJG010000022.1"/>
</dbReference>
<dbReference type="InterPro" id="IPR050950">
    <property type="entry name" value="HTH-type_LysR_regulators"/>
</dbReference>
<evidence type="ECO:0000313" key="6">
    <source>
        <dbReference type="EMBL" id="MFD1223234.1"/>
    </source>
</evidence>
<reference evidence="7" key="1">
    <citation type="journal article" date="2019" name="Int. J. Syst. Evol. Microbiol.">
        <title>The Global Catalogue of Microorganisms (GCM) 10K type strain sequencing project: providing services to taxonomists for standard genome sequencing and annotation.</title>
        <authorList>
            <consortium name="The Broad Institute Genomics Platform"/>
            <consortium name="The Broad Institute Genome Sequencing Center for Infectious Disease"/>
            <person name="Wu L."/>
            <person name="Ma J."/>
        </authorList>
    </citation>
    <scope>NUCLEOTIDE SEQUENCE [LARGE SCALE GENOMIC DNA]</scope>
    <source>
        <strain evidence="7">CCUG 53270</strain>
    </source>
</reference>
<dbReference type="EMBL" id="JBHTLU010000034">
    <property type="protein sequence ID" value="MFD1223234.1"/>
    <property type="molecule type" value="Genomic_DNA"/>
</dbReference>
<dbReference type="Pfam" id="PF00126">
    <property type="entry name" value="HTH_1"/>
    <property type="match status" value="1"/>
</dbReference>
<dbReference type="InterPro" id="IPR000847">
    <property type="entry name" value="LysR_HTH_N"/>
</dbReference>
<dbReference type="SUPFAM" id="SSF46785">
    <property type="entry name" value="Winged helix' DNA-binding domain"/>
    <property type="match status" value="1"/>
</dbReference>
<dbReference type="InterPro" id="IPR036390">
    <property type="entry name" value="WH_DNA-bd_sf"/>
</dbReference>
<evidence type="ECO:0000256" key="3">
    <source>
        <dbReference type="ARBA" id="ARBA00023125"/>
    </source>
</evidence>
<evidence type="ECO:0000256" key="1">
    <source>
        <dbReference type="ARBA" id="ARBA00009437"/>
    </source>
</evidence>
<keyword evidence="3" id="KW-0238">DNA-binding</keyword>
<evidence type="ECO:0000256" key="4">
    <source>
        <dbReference type="ARBA" id="ARBA00023163"/>
    </source>
</evidence>
<sequence length="300" mass="33727">MHLEQLEFIVEVAKTGSLTAAAQNLHVTLSAVSQSISNLEAELNITLFTRSRSGAVPTAEGKAIIHKAAEVLGKLQELRDEACGYANTQSGELRIATIPGPLSLYLDTILSLKKQYPKIQMEIVEKGTQEIIEEVRHNKIDMGLIIAFEPYLENRAGLTLEPLLEGKVVVCISRKSPLALNRSISPEQLRKHSIVLYNDDYLKWYMDQFQNRYGDVTILFSTNNKDAIRRATEDGTAVTIGLDYSFRNQPEYLKGEFVVVELDNPFQRTIHLSLVLSKEKKLSNPAKIFINHLKHTLLQP</sequence>
<name>A0ABW3UUT8_9BACL</name>
<dbReference type="PANTHER" id="PTHR30419">
    <property type="entry name" value="HTH-TYPE TRANSCRIPTIONAL REGULATOR YBHD"/>
    <property type="match status" value="1"/>
</dbReference>
<keyword evidence="4" id="KW-0804">Transcription</keyword>
<evidence type="ECO:0000256" key="2">
    <source>
        <dbReference type="ARBA" id="ARBA00023015"/>
    </source>
</evidence>
<keyword evidence="7" id="KW-1185">Reference proteome</keyword>
<proteinExistence type="inferred from homology"/>
<protein>
    <submittedName>
        <fullName evidence="6">LysR family transcriptional regulator</fullName>
    </submittedName>
</protein>
<dbReference type="PRINTS" id="PR00039">
    <property type="entry name" value="HTHLYSR"/>
</dbReference>
<evidence type="ECO:0000259" key="5">
    <source>
        <dbReference type="PROSITE" id="PS50931"/>
    </source>
</evidence>
<dbReference type="InterPro" id="IPR005119">
    <property type="entry name" value="LysR_subst-bd"/>
</dbReference>